<keyword evidence="2" id="KW-1185">Reference proteome</keyword>
<dbReference type="Proteomes" id="UP000015453">
    <property type="component" value="Unassembled WGS sequence"/>
</dbReference>
<evidence type="ECO:0000313" key="2">
    <source>
        <dbReference type="Proteomes" id="UP000015453"/>
    </source>
</evidence>
<organism evidence="1 2">
    <name type="scientific">Genlisea aurea</name>
    <dbReference type="NCBI Taxonomy" id="192259"/>
    <lineage>
        <taxon>Eukaryota</taxon>
        <taxon>Viridiplantae</taxon>
        <taxon>Streptophyta</taxon>
        <taxon>Embryophyta</taxon>
        <taxon>Tracheophyta</taxon>
        <taxon>Spermatophyta</taxon>
        <taxon>Magnoliopsida</taxon>
        <taxon>eudicotyledons</taxon>
        <taxon>Gunneridae</taxon>
        <taxon>Pentapetalae</taxon>
        <taxon>asterids</taxon>
        <taxon>lamiids</taxon>
        <taxon>Lamiales</taxon>
        <taxon>Lentibulariaceae</taxon>
        <taxon>Genlisea</taxon>
    </lineage>
</organism>
<name>S8D5R6_9LAMI</name>
<gene>
    <name evidence="1" type="ORF">M569_16859</name>
</gene>
<accession>S8D5R6</accession>
<dbReference type="OrthoDB" id="6275927at2759"/>
<dbReference type="EMBL" id="AUSU01009679">
    <property type="protein sequence ID" value="EPS57958.1"/>
    <property type="molecule type" value="Genomic_DNA"/>
</dbReference>
<protein>
    <submittedName>
        <fullName evidence="1">Uncharacterized protein</fullName>
    </submittedName>
</protein>
<dbReference type="AlphaFoldDB" id="S8D5R6"/>
<comment type="caution">
    <text evidence="1">The sequence shown here is derived from an EMBL/GenBank/DDBJ whole genome shotgun (WGS) entry which is preliminary data.</text>
</comment>
<sequence>MDLFNFNPTISDVKADIYKGVISDVINQVKEAFLDENVDIDVLHQLKKVSASALFLSFYYSLYY</sequence>
<dbReference type="SUPFAM" id="SSF47396">
    <property type="entry name" value="Transcription factor IIA (TFIIA), alpha-helical domain"/>
    <property type="match status" value="1"/>
</dbReference>
<evidence type="ECO:0000313" key="1">
    <source>
        <dbReference type="EMBL" id="EPS57958.1"/>
    </source>
</evidence>
<reference evidence="1 2" key="1">
    <citation type="journal article" date="2013" name="BMC Genomics">
        <title>The miniature genome of a carnivorous plant Genlisea aurea contains a low number of genes and short non-coding sequences.</title>
        <authorList>
            <person name="Leushkin E.V."/>
            <person name="Sutormin R.A."/>
            <person name="Nabieva E.R."/>
            <person name="Penin A.A."/>
            <person name="Kondrashov A.S."/>
            <person name="Logacheva M.D."/>
        </authorList>
    </citation>
    <scope>NUCLEOTIDE SEQUENCE [LARGE SCALE GENOMIC DNA]</scope>
</reference>
<proteinExistence type="predicted"/>
<dbReference type="Gene3D" id="1.10.287.100">
    <property type="match status" value="1"/>
</dbReference>